<gene>
    <name evidence="2" type="ORF">GCM10009740_31750</name>
</gene>
<name>A0ABP5G4Z6_9MICO</name>
<comment type="caution">
    <text evidence="2">The sequence shown here is derived from an EMBL/GenBank/DDBJ whole genome shotgun (WGS) entry which is preliminary data.</text>
</comment>
<organism evidence="2 3">
    <name type="scientific">Terrabacter terrae</name>
    <dbReference type="NCBI Taxonomy" id="318434"/>
    <lineage>
        <taxon>Bacteria</taxon>
        <taxon>Bacillati</taxon>
        <taxon>Actinomycetota</taxon>
        <taxon>Actinomycetes</taxon>
        <taxon>Micrococcales</taxon>
        <taxon>Intrasporangiaceae</taxon>
        <taxon>Terrabacter</taxon>
    </lineage>
</organism>
<keyword evidence="1" id="KW-0472">Membrane</keyword>
<evidence type="ECO:0000313" key="3">
    <source>
        <dbReference type="Proteomes" id="UP001501285"/>
    </source>
</evidence>
<sequence length="110" mass="11085">MSPAPNEQGSSDMSSIQTAVQKGRSTITLDTAMIIVGIAIFVAGLASGFVGTAPNCGSAFSTSNSIFGPSSCGALEAEARREAIQLMVLGGAWTVLSLVAAFGTPRSTSK</sequence>
<dbReference type="Proteomes" id="UP001501285">
    <property type="component" value="Unassembled WGS sequence"/>
</dbReference>
<feature type="transmembrane region" description="Helical" evidence="1">
    <location>
        <begin position="32"/>
        <end position="53"/>
    </location>
</feature>
<dbReference type="EMBL" id="BAAANB010000021">
    <property type="protein sequence ID" value="GAA2037551.1"/>
    <property type="molecule type" value="Genomic_DNA"/>
</dbReference>
<feature type="transmembrane region" description="Helical" evidence="1">
    <location>
        <begin position="83"/>
        <end position="104"/>
    </location>
</feature>
<reference evidence="3" key="1">
    <citation type="journal article" date="2019" name="Int. J. Syst. Evol. Microbiol.">
        <title>The Global Catalogue of Microorganisms (GCM) 10K type strain sequencing project: providing services to taxonomists for standard genome sequencing and annotation.</title>
        <authorList>
            <consortium name="The Broad Institute Genomics Platform"/>
            <consortium name="The Broad Institute Genome Sequencing Center for Infectious Disease"/>
            <person name="Wu L."/>
            <person name="Ma J."/>
        </authorList>
    </citation>
    <scope>NUCLEOTIDE SEQUENCE [LARGE SCALE GENOMIC DNA]</scope>
    <source>
        <strain evidence="3">JCM 14283</strain>
    </source>
</reference>
<proteinExistence type="predicted"/>
<keyword evidence="1" id="KW-1133">Transmembrane helix</keyword>
<evidence type="ECO:0000313" key="2">
    <source>
        <dbReference type="EMBL" id="GAA2037551.1"/>
    </source>
</evidence>
<keyword evidence="3" id="KW-1185">Reference proteome</keyword>
<accession>A0ABP5G4Z6</accession>
<protein>
    <submittedName>
        <fullName evidence="2">Uncharacterized protein</fullName>
    </submittedName>
</protein>
<evidence type="ECO:0000256" key="1">
    <source>
        <dbReference type="SAM" id="Phobius"/>
    </source>
</evidence>
<keyword evidence="1" id="KW-0812">Transmembrane</keyword>